<dbReference type="EMBL" id="JAEVHI010000001">
    <property type="protein sequence ID" value="KAG5304519.1"/>
    <property type="molecule type" value="Genomic_DNA"/>
</dbReference>
<dbReference type="Proteomes" id="UP000670092">
    <property type="component" value="Unassembled WGS sequence"/>
</dbReference>
<gene>
    <name evidence="1" type="ORF">I7I52_02879</name>
</gene>
<evidence type="ECO:0000313" key="2">
    <source>
        <dbReference type="Proteomes" id="UP000670092"/>
    </source>
</evidence>
<dbReference type="VEuPathDB" id="FungiDB:I7I52_02879"/>
<dbReference type="AlphaFoldDB" id="A0A8H8D843"/>
<comment type="caution">
    <text evidence="1">The sequence shown here is derived from an EMBL/GenBank/DDBJ whole genome shotgun (WGS) entry which is preliminary data.</text>
</comment>
<organism evidence="1 2">
    <name type="scientific">Ajellomyces capsulatus</name>
    <name type="common">Darling's disease fungus</name>
    <name type="synonym">Histoplasma capsulatum</name>
    <dbReference type="NCBI Taxonomy" id="5037"/>
    <lineage>
        <taxon>Eukaryota</taxon>
        <taxon>Fungi</taxon>
        <taxon>Dikarya</taxon>
        <taxon>Ascomycota</taxon>
        <taxon>Pezizomycotina</taxon>
        <taxon>Eurotiomycetes</taxon>
        <taxon>Eurotiomycetidae</taxon>
        <taxon>Onygenales</taxon>
        <taxon>Ajellomycetaceae</taxon>
        <taxon>Histoplasma</taxon>
    </lineage>
</organism>
<evidence type="ECO:0000313" key="1">
    <source>
        <dbReference type="EMBL" id="KAG5304519.1"/>
    </source>
</evidence>
<protein>
    <submittedName>
        <fullName evidence="1">Uncharacterized protein</fullName>
    </submittedName>
</protein>
<accession>A0A8H8D843</accession>
<proteinExistence type="predicted"/>
<sequence>MPLTHSITLNIKVSDLVFRTALNLGFSTLNWKSDPTPPGNFLIMTTGRAEFDRSVANFEIQYPE</sequence>
<name>A0A8H8D843_AJECA</name>
<reference evidence="1 2" key="1">
    <citation type="submission" date="2021-01" db="EMBL/GenBank/DDBJ databases">
        <title>Chromosome-level genome assembly of a human fungal pathogen reveals clustering of transcriptionally co-regulated genes.</title>
        <authorList>
            <person name="Voorhies M."/>
            <person name="Cohen S."/>
            <person name="Shea T.P."/>
            <person name="Petrus S."/>
            <person name="Munoz J.F."/>
            <person name="Poplawski S."/>
            <person name="Goldman W.E."/>
            <person name="Michael T."/>
            <person name="Cuomo C.A."/>
            <person name="Sil A."/>
            <person name="Beyhan S."/>
        </authorList>
    </citation>
    <scope>NUCLEOTIDE SEQUENCE [LARGE SCALE GENOMIC DNA]</scope>
    <source>
        <strain evidence="1 2">G184AR</strain>
    </source>
</reference>